<dbReference type="AlphaFoldDB" id="A0A699R1P5"/>
<reference evidence="1" key="1">
    <citation type="journal article" date="2019" name="Sci. Rep.">
        <title>Draft genome of Tanacetum cinerariifolium, the natural source of mosquito coil.</title>
        <authorList>
            <person name="Yamashiro T."/>
            <person name="Shiraishi A."/>
            <person name="Satake H."/>
            <person name="Nakayama K."/>
        </authorList>
    </citation>
    <scope>NUCLEOTIDE SEQUENCE</scope>
</reference>
<accession>A0A699R1P5</accession>
<sequence length="113" mass="12204">MTVAEIPADELVEMTSILLRAFQAGGCSPICHCCCKRLAIGSSFHLATVDTHKRHGRGTANSGIGLHATHESREVMLCADCDIAKMNAMTAEQRQAYEDYRAKGGGCHRINGQ</sequence>
<dbReference type="EMBL" id="BKCJ011070348">
    <property type="protein sequence ID" value="GFC79396.1"/>
    <property type="molecule type" value="Genomic_DNA"/>
</dbReference>
<comment type="caution">
    <text evidence="1">The sequence shown here is derived from an EMBL/GenBank/DDBJ whole genome shotgun (WGS) entry which is preliminary data.</text>
</comment>
<evidence type="ECO:0000313" key="1">
    <source>
        <dbReference type="EMBL" id="GFC79396.1"/>
    </source>
</evidence>
<gene>
    <name evidence="1" type="ORF">Tci_851366</name>
</gene>
<feature type="non-terminal residue" evidence="1">
    <location>
        <position position="113"/>
    </location>
</feature>
<protein>
    <submittedName>
        <fullName evidence="1">Uncharacterized protein</fullName>
    </submittedName>
</protein>
<organism evidence="1">
    <name type="scientific">Tanacetum cinerariifolium</name>
    <name type="common">Dalmatian daisy</name>
    <name type="synonym">Chrysanthemum cinerariifolium</name>
    <dbReference type="NCBI Taxonomy" id="118510"/>
    <lineage>
        <taxon>Eukaryota</taxon>
        <taxon>Viridiplantae</taxon>
        <taxon>Streptophyta</taxon>
        <taxon>Embryophyta</taxon>
        <taxon>Tracheophyta</taxon>
        <taxon>Spermatophyta</taxon>
        <taxon>Magnoliopsida</taxon>
        <taxon>eudicotyledons</taxon>
        <taxon>Gunneridae</taxon>
        <taxon>Pentapetalae</taxon>
        <taxon>asterids</taxon>
        <taxon>campanulids</taxon>
        <taxon>Asterales</taxon>
        <taxon>Asteraceae</taxon>
        <taxon>Asteroideae</taxon>
        <taxon>Anthemideae</taxon>
        <taxon>Anthemidinae</taxon>
        <taxon>Tanacetum</taxon>
    </lineage>
</organism>
<name>A0A699R1P5_TANCI</name>
<proteinExistence type="predicted"/>